<feature type="transmembrane region" description="Helical" evidence="1">
    <location>
        <begin position="44"/>
        <end position="60"/>
    </location>
</feature>
<dbReference type="EMBL" id="JBHUHR010000038">
    <property type="protein sequence ID" value="MFD2035887.1"/>
    <property type="molecule type" value="Genomic_DNA"/>
</dbReference>
<keyword evidence="1" id="KW-1133">Transmembrane helix</keyword>
<evidence type="ECO:0000313" key="3">
    <source>
        <dbReference type="Proteomes" id="UP001597361"/>
    </source>
</evidence>
<accession>A0ABW4VNW6</accession>
<evidence type="ECO:0000313" key="2">
    <source>
        <dbReference type="EMBL" id="MFD2035887.1"/>
    </source>
</evidence>
<gene>
    <name evidence="2" type="ORF">ACFSKL_13875</name>
</gene>
<reference evidence="3" key="1">
    <citation type="journal article" date="2019" name="Int. J. Syst. Evol. Microbiol.">
        <title>The Global Catalogue of Microorganisms (GCM) 10K type strain sequencing project: providing services to taxonomists for standard genome sequencing and annotation.</title>
        <authorList>
            <consortium name="The Broad Institute Genomics Platform"/>
            <consortium name="The Broad Institute Genome Sequencing Center for Infectious Disease"/>
            <person name="Wu L."/>
            <person name="Ma J."/>
        </authorList>
    </citation>
    <scope>NUCLEOTIDE SEQUENCE [LARGE SCALE GENOMIC DNA]</scope>
    <source>
        <strain evidence="3">CGMCC 1.15180</strain>
    </source>
</reference>
<comment type="caution">
    <text evidence="2">The sequence shown here is derived from an EMBL/GenBank/DDBJ whole genome shotgun (WGS) entry which is preliminary data.</text>
</comment>
<keyword evidence="1" id="KW-0812">Transmembrane</keyword>
<protein>
    <submittedName>
        <fullName evidence="2">Uncharacterized protein</fullName>
    </submittedName>
</protein>
<dbReference type="RefSeq" id="WP_376886880.1">
    <property type="nucleotide sequence ID" value="NZ_JBHUHR010000038.1"/>
</dbReference>
<proteinExistence type="predicted"/>
<sequence>MNLNKLKPAWRQFLLQNSMELADEQEILFIIGQEDFWSIKVPRLIANIIMVIVLVICFQGG</sequence>
<keyword evidence="1" id="KW-0472">Membrane</keyword>
<organism evidence="2 3">
    <name type="scientific">Belliella marina</name>
    <dbReference type="NCBI Taxonomy" id="1644146"/>
    <lineage>
        <taxon>Bacteria</taxon>
        <taxon>Pseudomonadati</taxon>
        <taxon>Bacteroidota</taxon>
        <taxon>Cytophagia</taxon>
        <taxon>Cytophagales</taxon>
        <taxon>Cyclobacteriaceae</taxon>
        <taxon>Belliella</taxon>
    </lineage>
</organism>
<name>A0ABW4VNW6_9BACT</name>
<evidence type="ECO:0000256" key="1">
    <source>
        <dbReference type="SAM" id="Phobius"/>
    </source>
</evidence>
<keyword evidence="3" id="KW-1185">Reference proteome</keyword>
<dbReference type="Proteomes" id="UP001597361">
    <property type="component" value="Unassembled WGS sequence"/>
</dbReference>